<evidence type="ECO:0000313" key="4">
    <source>
        <dbReference type="Proteomes" id="UP000243217"/>
    </source>
</evidence>
<keyword evidence="4" id="KW-1185">Reference proteome</keyword>
<dbReference type="SUPFAM" id="SSF49879">
    <property type="entry name" value="SMAD/FHA domain"/>
    <property type="match status" value="1"/>
</dbReference>
<name>A0A1V9ZNY6_9STRA</name>
<evidence type="ECO:0008006" key="5">
    <source>
        <dbReference type="Google" id="ProtNLM"/>
    </source>
</evidence>
<evidence type="ECO:0000259" key="2">
    <source>
        <dbReference type="PROSITE" id="PS50837"/>
    </source>
</evidence>
<evidence type="ECO:0000313" key="3">
    <source>
        <dbReference type="EMBL" id="OQR99661.1"/>
    </source>
</evidence>
<dbReference type="PROSITE" id="PS50006">
    <property type="entry name" value="FHA_DOMAIN"/>
    <property type="match status" value="1"/>
</dbReference>
<dbReference type="InterPro" id="IPR000253">
    <property type="entry name" value="FHA_dom"/>
</dbReference>
<accession>A0A1V9ZNY6</accession>
<dbReference type="PROSITE" id="PS50837">
    <property type="entry name" value="NACHT"/>
    <property type="match status" value="1"/>
</dbReference>
<gene>
    <name evidence="3" type="ORF">THRCLA_06423</name>
</gene>
<dbReference type="EMBL" id="JNBS01001791">
    <property type="protein sequence ID" value="OQR99661.1"/>
    <property type="molecule type" value="Genomic_DNA"/>
</dbReference>
<dbReference type="OrthoDB" id="192148at2759"/>
<dbReference type="InterPro" id="IPR007111">
    <property type="entry name" value="NACHT_NTPase"/>
</dbReference>
<dbReference type="AlphaFoldDB" id="A0A1V9ZNY6"/>
<dbReference type="Gene3D" id="3.40.50.300">
    <property type="entry name" value="P-loop containing nucleotide triphosphate hydrolases"/>
    <property type="match status" value="1"/>
</dbReference>
<dbReference type="Pfam" id="PF00498">
    <property type="entry name" value="FHA"/>
    <property type="match status" value="1"/>
</dbReference>
<dbReference type="STRING" id="74557.A0A1V9ZNY6"/>
<dbReference type="InterPro" id="IPR027417">
    <property type="entry name" value="P-loop_NTPase"/>
</dbReference>
<reference evidence="3 4" key="1">
    <citation type="journal article" date="2014" name="Genome Biol. Evol.">
        <title>The secreted proteins of Achlya hypogyna and Thraustotheca clavata identify the ancestral oomycete secretome and reveal gene acquisitions by horizontal gene transfer.</title>
        <authorList>
            <person name="Misner I."/>
            <person name="Blouin N."/>
            <person name="Leonard G."/>
            <person name="Richards T.A."/>
            <person name="Lane C.E."/>
        </authorList>
    </citation>
    <scope>NUCLEOTIDE SEQUENCE [LARGE SCALE GENOMIC DNA]</scope>
    <source>
        <strain evidence="3 4">ATCC 34112</strain>
    </source>
</reference>
<proteinExistence type="predicted"/>
<protein>
    <recommendedName>
        <fullName evidence="5">FHA domain-containing protein</fullName>
    </recommendedName>
</protein>
<dbReference type="SMART" id="SM00240">
    <property type="entry name" value="FHA"/>
    <property type="match status" value="1"/>
</dbReference>
<dbReference type="Pfam" id="PF05729">
    <property type="entry name" value="NACHT"/>
    <property type="match status" value="1"/>
</dbReference>
<comment type="caution">
    <text evidence="3">The sequence shown here is derived from an EMBL/GenBank/DDBJ whole genome shotgun (WGS) entry which is preliminary data.</text>
</comment>
<dbReference type="Gene3D" id="2.60.200.20">
    <property type="match status" value="1"/>
</dbReference>
<dbReference type="SUPFAM" id="SSF52540">
    <property type="entry name" value="P-loop containing nucleoside triphosphate hydrolases"/>
    <property type="match status" value="1"/>
</dbReference>
<dbReference type="InterPro" id="IPR008984">
    <property type="entry name" value="SMAD_FHA_dom_sf"/>
</dbReference>
<dbReference type="CDD" id="cd00060">
    <property type="entry name" value="FHA"/>
    <property type="match status" value="1"/>
</dbReference>
<evidence type="ECO:0000259" key="1">
    <source>
        <dbReference type="PROSITE" id="PS50006"/>
    </source>
</evidence>
<organism evidence="3 4">
    <name type="scientific">Thraustotheca clavata</name>
    <dbReference type="NCBI Taxonomy" id="74557"/>
    <lineage>
        <taxon>Eukaryota</taxon>
        <taxon>Sar</taxon>
        <taxon>Stramenopiles</taxon>
        <taxon>Oomycota</taxon>
        <taxon>Saprolegniomycetes</taxon>
        <taxon>Saprolegniales</taxon>
        <taxon>Achlyaceae</taxon>
        <taxon>Thraustotheca</taxon>
    </lineage>
</organism>
<dbReference type="Proteomes" id="UP000243217">
    <property type="component" value="Unassembled WGS sequence"/>
</dbReference>
<sequence length="805" mass="89982">MDEKSTKRAWIEDAENRKRAKSALATGAPTNFTSLAIVDLTEDDDNTRMAIVRPTPCYPGAPSSLYDVVGQYREPKDDDDDDLGDTQADTENIEFVASQAIMDMTQTQPFSQDMVCLRLKLHSLAERNLCRDSIEKFKQMGLYEIEFSLLSSVFTFGRDNFTTALVGKYERTSLDIVKLSKKHCVLECKEDATTKRTEVYITDTSTNGTKLNGERLVKGAPQVLRHDDKITLLSSQSGSVLLGYTVEDPHVIAANATVPASSSRNTKRHIQENVLGVLFSSPLVGRDALGGLHPIEELDLCREYDNLTQTLEEASKYAITKPDNSQGVIIMIYIKTRVVMLVPREIDLNVQFATSINFQTMMTLGCRALHFSGHGSPKCLYFEDQESAVHPMSTEELRRFHGGSSSPLRLVVVQACHSQYCATAFLACGIPHVIAVKVEERLEDQAAIVFTKNFYLGLGQGKSVAESFDIGRNSVATFPHLAHAAKVCKVYSAASKFQLLPEGNDHSEIIFPMIEMPLEDYQSQVPVTDRFPTIWSSKLPSVCQHFRHRETDQYYICAHFSMTNQSQRFVWIVGPAGVGKTQLSYSVARYLGARKYFPAGIKFVYVSKLADDDMATHNNNTISLGPRVFSAIKNRVQLWLSRAFDEQKSTSYFNGLLVLDGVDALLGREENDFMKWIETICTQYSSLRLIVTARKQVVSSVFQIHAGRMQHIHSFKPGQAVDLLRRLIGKQRSLQLSGLTKSPIWNIKNHPDPNINLSLVLEQHPALRQTQCLPQEIANLASQLIASPNVTMDDLVAKFGTNDNI</sequence>
<feature type="domain" description="FHA" evidence="1">
    <location>
        <begin position="154"/>
        <end position="216"/>
    </location>
</feature>
<feature type="domain" description="NACHT" evidence="2">
    <location>
        <begin position="568"/>
        <end position="694"/>
    </location>
</feature>